<evidence type="ECO:0000256" key="1">
    <source>
        <dbReference type="SAM" id="SignalP"/>
    </source>
</evidence>
<evidence type="ECO:0008006" key="4">
    <source>
        <dbReference type="Google" id="ProtNLM"/>
    </source>
</evidence>
<evidence type="ECO:0000313" key="3">
    <source>
        <dbReference type="Proteomes" id="UP001319180"/>
    </source>
</evidence>
<keyword evidence="1" id="KW-0732">Signal</keyword>
<comment type="caution">
    <text evidence="2">The sequence shown here is derived from an EMBL/GenBank/DDBJ whole genome shotgun (WGS) entry which is preliminary data.</text>
</comment>
<evidence type="ECO:0000313" key="2">
    <source>
        <dbReference type="EMBL" id="MBT1690648.1"/>
    </source>
</evidence>
<accession>A0AAP2DEP9</accession>
<feature type="signal peptide" evidence="1">
    <location>
        <begin position="1"/>
        <end position="22"/>
    </location>
</feature>
<protein>
    <recommendedName>
        <fullName evidence="4">DUF3575 domain-containing protein</fullName>
    </recommendedName>
</protein>
<dbReference type="AlphaFoldDB" id="A0AAP2DEP9"/>
<organism evidence="2 3">
    <name type="scientific">Dawidia soli</name>
    <dbReference type="NCBI Taxonomy" id="2782352"/>
    <lineage>
        <taxon>Bacteria</taxon>
        <taxon>Pseudomonadati</taxon>
        <taxon>Bacteroidota</taxon>
        <taxon>Cytophagia</taxon>
        <taxon>Cytophagales</taxon>
        <taxon>Chryseotaleaceae</taxon>
        <taxon>Dawidia</taxon>
    </lineage>
</organism>
<dbReference type="Proteomes" id="UP001319180">
    <property type="component" value="Unassembled WGS sequence"/>
</dbReference>
<gene>
    <name evidence="2" type="ORF">KK078_29050</name>
</gene>
<dbReference type="RefSeq" id="WP_254094296.1">
    <property type="nucleotide sequence ID" value="NZ_JAHESC010000077.1"/>
</dbReference>
<proteinExistence type="predicted"/>
<sequence>MQRKILFIGFVLLMASTIQLKAQDAKQDSTYKKYFIGSTFLMLGNLIPNDPNPPEFIQLNVGYRITPKNIVFLELKRSRFAFPLGIPWGKSFDAPGENYPGYVRQNVIGLAYNRFWWKRLYTAVHAMNAFQKYYDESNKKIANGYTLFITYRLGYQVKPFKNRFFIEPSIGLTHWPIKTNTPQSFELKESKWPEYFGYEPGLHFGYNF</sequence>
<keyword evidence="3" id="KW-1185">Reference proteome</keyword>
<feature type="chain" id="PRO_5042926534" description="DUF3575 domain-containing protein" evidence="1">
    <location>
        <begin position="23"/>
        <end position="208"/>
    </location>
</feature>
<dbReference type="EMBL" id="JAHESC010000077">
    <property type="protein sequence ID" value="MBT1690648.1"/>
    <property type="molecule type" value="Genomic_DNA"/>
</dbReference>
<reference evidence="2 3" key="1">
    <citation type="submission" date="2021-05" db="EMBL/GenBank/DDBJ databases">
        <title>A Polyphasic approach of four new species of the genus Ohtaekwangia: Ohtaekwangia histidinii sp. nov., Ohtaekwangia cretensis sp. nov., Ohtaekwangia indiensis sp. nov., Ohtaekwangia reichenbachii sp. nov. from diverse environment.</title>
        <authorList>
            <person name="Octaviana S."/>
        </authorList>
    </citation>
    <scope>NUCLEOTIDE SEQUENCE [LARGE SCALE GENOMIC DNA]</scope>
    <source>
        <strain evidence="2 3">PWU37</strain>
    </source>
</reference>
<name>A0AAP2DEP9_9BACT</name>